<dbReference type="RefSeq" id="WP_023064111.1">
    <property type="nucleotide sequence ID" value="NZ_AUZM01000002.1"/>
</dbReference>
<dbReference type="AlphaFoldDB" id="U7QT60"/>
<dbReference type="EMBL" id="AUZM01000002">
    <property type="protein sequence ID" value="ERT09611.1"/>
    <property type="molecule type" value="Genomic_DNA"/>
</dbReference>
<sequence length="178" mass="21117">MMNTEQFIIYACPVGELNEQINLYFQKSQEHCGENPAHDYMPHCSLTGFFNANPNRIPDYLNSLDQIYHQSENLSLDIKIVQMMFKPKWHGLELKASGLKHLIANFAEIMHRQPIEENIRLKDWLHISFAYKFQPQHHETLKKLAENTINPESLTQWELRFYQKYSNGCWTCLQSWTL</sequence>
<accession>U7QT60</accession>
<comment type="caution">
    <text evidence="1">The sequence shown here is derived from an EMBL/GenBank/DDBJ whole genome shotgun (WGS) entry which is preliminary data.</text>
</comment>
<dbReference type="Proteomes" id="UP000017127">
    <property type="component" value="Unassembled WGS sequence"/>
</dbReference>
<keyword evidence="2" id="KW-1185">Reference proteome</keyword>
<proteinExistence type="predicted"/>
<reference evidence="1 2" key="1">
    <citation type="journal article" date="2013" name="Front. Microbiol.">
        <title>Comparative genomic analyses of the cyanobacterium, Lyngbya aestuarii BL J, a powerful hydrogen producer.</title>
        <authorList>
            <person name="Kothari A."/>
            <person name="Vaughn M."/>
            <person name="Garcia-Pichel F."/>
        </authorList>
    </citation>
    <scope>NUCLEOTIDE SEQUENCE [LARGE SCALE GENOMIC DNA]</scope>
    <source>
        <strain evidence="1 2">BL J</strain>
    </source>
</reference>
<evidence type="ECO:0008006" key="3">
    <source>
        <dbReference type="Google" id="ProtNLM"/>
    </source>
</evidence>
<evidence type="ECO:0000313" key="1">
    <source>
        <dbReference type="EMBL" id="ERT09611.1"/>
    </source>
</evidence>
<evidence type="ECO:0000313" key="2">
    <source>
        <dbReference type="Proteomes" id="UP000017127"/>
    </source>
</evidence>
<protein>
    <recommendedName>
        <fullName evidence="3">2'-5' RNA ligase superfamily protein</fullName>
    </recommendedName>
</protein>
<name>U7QT60_9CYAN</name>
<gene>
    <name evidence="1" type="ORF">M595_0250</name>
</gene>
<dbReference type="OrthoDB" id="571910at2"/>
<dbReference type="Gene3D" id="3.90.1140.10">
    <property type="entry name" value="Cyclic phosphodiesterase"/>
    <property type="match status" value="1"/>
</dbReference>
<organism evidence="1 2">
    <name type="scientific">Lyngbya aestuarii BL J</name>
    <dbReference type="NCBI Taxonomy" id="1348334"/>
    <lineage>
        <taxon>Bacteria</taxon>
        <taxon>Bacillati</taxon>
        <taxon>Cyanobacteriota</taxon>
        <taxon>Cyanophyceae</taxon>
        <taxon>Oscillatoriophycideae</taxon>
        <taxon>Oscillatoriales</taxon>
        <taxon>Microcoleaceae</taxon>
        <taxon>Lyngbya</taxon>
    </lineage>
</organism>